<sequence length="161" mass="19158">MYIKVSGINKMINRYDLNKVFTFTRPIYKTIEHSPDVRFYFYSTLHEIAMAEKLNKRSLIECLEVSFIKNPLKEKSCLSISSSRSSCCLYTVCDRDVSIDMIERLFGLPARCYFRWGEFKEIYIIEFKEAVEIKKADFTKYVFAFEDYIDYVIENGLFDQE</sequence>
<dbReference type="KEGG" id="ein:Eint_031380"/>
<accession>E0S6E5</accession>
<evidence type="ECO:0000313" key="1">
    <source>
        <dbReference type="EMBL" id="ADM11280.1"/>
    </source>
</evidence>
<dbReference type="VEuPathDB" id="MicrosporidiaDB:Eint_031380"/>
<dbReference type="OrthoDB" id="2191908at2759"/>
<name>E0S6E5_ENCIT</name>
<reference evidence="1 2" key="1">
    <citation type="journal article" date="2010" name="Nat. Commun.">
        <title>The complete sequence of the smallest known nuclear genome from the microsporidian Encephalitozoon intestinalis.</title>
        <authorList>
            <person name="Corradi N."/>
            <person name="Pombert J.-F."/>
            <person name="Farinelli L."/>
            <person name="Didier E.S."/>
            <person name="Keeling P.J."/>
        </authorList>
    </citation>
    <scope>NUCLEOTIDE SEQUENCE [LARGE SCALE GENOMIC DNA]</scope>
    <source>
        <strain evidence="1 2">ATCC 50506</strain>
    </source>
</reference>
<dbReference type="AlphaFoldDB" id="E0S6E5"/>
<gene>
    <name evidence="1" type="ORF">Eint_031380</name>
</gene>
<dbReference type="EMBL" id="CP001944">
    <property type="protein sequence ID" value="ADM11280.1"/>
    <property type="molecule type" value="Genomic_DNA"/>
</dbReference>
<dbReference type="GeneID" id="9698892"/>
<protein>
    <submittedName>
        <fullName evidence="1">Uncharacterized protein</fullName>
    </submittedName>
</protein>
<dbReference type="HOGENOM" id="CLU_1643690_0_0_1"/>
<proteinExistence type="predicted"/>
<evidence type="ECO:0000313" key="2">
    <source>
        <dbReference type="Proteomes" id="UP000002313"/>
    </source>
</evidence>
<keyword evidence="2" id="KW-1185">Reference proteome</keyword>
<reference evidence="1 2" key="2">
    <citation type="journal article" date="2012" name="Proc. Natl. Acad. Sci. U.S.A.">
        <title>Gain and loss of multiple functionally related, horizontally transferred genes in the reduced genomes of two microsporidian parasites.</title>
        <authorList>
            <person name="Pombert J.-F."/>
            <person name="Selman M."/>
            <person name="Burki F."/>
            <person name="Bardell F.T."/>
            <person name="Farinelli L."/>
            <person name="Solter L.F."/>
            <person name="Whitman D.W."/>
            <person name="Weiss L.M."/>
            <person name="Corradi N."/>
            <person name="Keeling P.J."/>
        </authorList>
    </citation>
    <scope>NUCLEOTIDE SEQUENCE [LARGE SCALE GENOMIC DNA]</scope>
    <source>
        <strain evidence="1 2">ATCC 50506</strain>
    </source>
</reference>
<dbReference type="RefSeq" id="XP_003072640.1">
    <property type="nucleotide sequence ID" value="XM_003072594.1"/>
</dbReference>
<organism evidence="1 2">
    <name type="scientific">Encephalitozoon intestinalis (strain ATCC 50506)</name>
    <name type="common">Microsporidian parasite</name>
    <name type="synonym">Septata intestinalis</name>
    <dbReference type="NCBI Taxonomy" id="876142"/>
    <lineage>
        <taxon>Eukaryota</taxon>
        <taxon>Fungi</taxon>
        <taxon>Fungi incertae sedis</taxon>
        <taxon>Microsporidia</taxon>
        <taxon>Unikaryonidae</taxon>
        <taxon>Encephalitozoon</taxon>
    </lineage>
</organism>
<dbReference type="Proteomes" id="UP000002313">
    <property type="component" value="Chromosome III"/>
</dbReference>